<evidence type="ECO:0000313" key="2">
    <source>
        <dbReference type="EMBL" id="GIM15949.1"/>
    </source>
</evidence>
<feature type="compositionally biased region" description="Acidic residues" evidence="1">
    <location>
        <begin position="183"/>
        <end position="194"/>
    </location>
</feature>
<dbReference type="AlphaFoldDB" id="A0A8J4GYC3"/>
<dbReference type="EMBL" id="BNCQ01000071">
    <property type="protein sequence ID" value="GIM15949.1"/>
    <property type="molecule type" value="Genomic_DNA"/>
</dbReference>
<organism evidence="2 3">
    <name type="scientific">Volvox reticuliferus</name>
    <dbReference type="NCBI Taxonomy" id="1737510"/>
    <lineage>
        <taxon>Eukaryota</taxon>
        <taxon>Viridiplantae</taxon>
        <taxon>Chlorophyta</taxon>
        <taxon>core chlorophytes</taxon>
        <taxon>Chlorophyceae</taxon>
        <taxon>CS clade</taxon>
        <taxon>Chlamydomonadales</taxon>
        <taxon>Volvocaceae</taxon>
        <taxon>Volvox</taxon>
    </lineage>
</organism>
<accession>A0A8J4GYC3</accession>
<dbReference type="SUPFAM" id="SSF48371">
    <property type="entry name" value="ARM repeat"/>
    <property type="match status" value="1"/>
</dbReference>
<feature type="region of interest" description="Disordered" evidence="1">
    <location>
        <begin position="137"/>
        <end position="233"/>
    </location>
</feature>
<proteinExistence type="predicted"/>
<feature type="region of interest" description="Disordered" evidence="1">
    <location>
        <begin position="1"/>
        <end position="21"/>
    </location>
</feature>
<feature type="compositionally biased region" description="Gly residues" evidence="1">
    <location>
        <begin position="206"/>
        <end position="218"/>
    </location>
</feature>
<feature type="compositionally biased region" description="Polar residues" evidence="1">
    <location>
        <begin position="8"/>
        <end position="21"/>
    </location>
</feature>
<feature type="region of interest" description="Disordered" evidence="1">
    <location>
        <begin position="410"/>
        <end position="432"/>
    </location>
</feature>
<evidence type="ECO:0000313" key="3">
    <source>
        <dbReference type="Proteomes" id="UP000722791"/>
    </source>
</evidence>
<dbReference type="Proteomes" id="UP000722791">
    <property type="component" value="Unassembled WGS sequence"/>
</dbReference>
<reference evidence="2" key="1">
    <citation type="journal article" date="2021" name="Proc. Natl. Acad. Sci. U.S.A.">
        <title>Three genomes in the algal genus Volvox reveal the fate of a haploid sex-determining region after a transition to homothallism.</title>
        <authorList>
            <person name="Yamamoto K."/>
            <person name="Hamaji T."/>
            <person name="Kawai-Toyooka H."/>
            <person name="Matsuzaki R."/>
            <person name="Takahashi F."/>
            <person name="Nishimura Y."/>
            <person name="Kawachi M."/>
            <person name="Noguchi H."/>
            <person name="Minakuchi Y."/>
            <person name="Umen J.G."/>
            <person name="Toyoda A."/>
            <person name="Nozaki H."/>
        </authorList>
    </citation>
    <scope>NUCLEOTIDE SEQUENCE</scope>
    <source>
        <strain evidence="2">NIES-3785</strain>
    </source>
</reference>
<comment type="caution">
    <text evidence="2">The sequence shown here is derived from an EMBL/GenBank/DDBJ whole genome shotgun (WGS) entry which is preliminary data.</text>
</comment>
<protein>
    <submittedName>
        <fullName evidence="2">Uncharacterized protein</fullName>
    </submittedName>
</protein>
<name>A0A8J4GYC3_9CHLO</name>
<dbReference type="InterPro" id="IPR016024">
    <property type="entry name" value="ARM-type_fold"/>
</dbReference>
<feature type="non-terminal residue" evidence="2">
    <location>
        <position position="473"/>
    </location>
</feature>
<evidence type="ECO:0000256" key="1">
    <source>
        <dbReference type="SAM" id="MobiDB-lite"/>
    </source>
</evidence>
<sequence>GTPGIPRRSQTLPTPSWPYCNTNGPPTTPIRVVAGVMSLLTTMCRPGREAWAVAAVAPSPPQAPFEKSIGAGAGIPRASDDSYSGPHPMARLVGLCCELLLPESNCPVDVRVAALQALCRAMDEHLAFMEEQTNKELAERERRMRPQRQHQRRQGGAARQAAAGGGGPLRAPSDTAVRVAAADEGEGEGDESLEVVDTGSCDERNGCGGAGSAGGGAAEEGLESMSHHGDGGGHGHQQAALLWPRAAVDALLFSLLHDPSIKVRRAAIRLVSLVVLPAGGDGAARLTKTLLKKLRDKDALVSDRALQLLVQLPPALIITAVNAPEPNGGGRIGESGWSALMKHCIGALAAAAAVTADLDCHEFPKSGLVADADAGGSGGALSDRTKNYVKLLRAILRTAAEETVAATAAAGGAKSAVAPPPGQLRDPLGTSPNPHPLEILLLPMLAGDVSEIDTAVAVMQRAEAVATAAAAET</sequence>
<gene>
    <name evidence="2" type="ORF">Vretimale_18595</name>
</gene>